<gene>
    <name evidence="1" type="ORF">E4U82_03835</name>
</gene>
<keyword evidence="2" id="KW-1185">Reference proteome</keyword>
<dbReference type="SUPFAM" id="SSF111126">
    <property type="entry name" value="Ligand-binding domain in the NO signalling and Golgi transport"/>
    <property type="match status" value="1"/>
</dbReference>
<dbReference type="InterPro" id="IPR024096">
    <property type="entry name" value="NO_sig/Golgi_transp_ligand-bd"/>
</dbReference>
<organism evidence="1 2">
    <name type="scientific">Lentibacillus salicampi</name>
    <dbReference type="NCBI Taxonomy" id="175306"/>
    <lineage>
        <taxon>Bacteria</taxon>
        <taxon>Bacillati</taxon>
        <taxon>Bacillota</taxon>
        <taxon>Bacilli</taxon>
        <taxon>Bacillales</taxon>
        <taxon>Bacillaceae</taxon>
        <taxon>Lentibacillus</taxon>
    </lineage>
</organism>
<dbReference type="AlphaFoldDB" id="A0A4Y9AHS3"/>
<dbReference type="EMBL" id="SRHY01000003">
    <property type="protein sequence ID" value="TFJ93954.1"/>
    <property type="molecule type" value="Genomic_DNA"/>
</dbReference>
<dbReference type="Pfam" id="PF10702">
    <property type="entry name" value="DUF2507"/>
    <property type="match status" value="1"/>
</dbReference>
<dbReference type="RefSeq" id="WP_135108727.1">
    <property type="nucleotide sequence ID" value="NZ_SRHY01000003.1"/>
</dbReference>
<dbReference type="OrthoDB" id="2965348at2"/>
<dbReference type="InterPro" id="IPR019642">
    <property type="entry name" value="DUF2507"/>
</dbReference>
<evidence type="ECO:0000313" key="1">
    <source>
        <dbReference type="EMBL" id="TFJ93954.1"/>
    </source>
</evidence>
<dbReference type="Gene3D" id="3.30.1380.20">
    <property type="entry name" value="Trafficking protein particle complex subunit 3"/>
    <property type="match status" value="1"/>
</dbReference>
<comment type="caution">
    <text evidence="1">The sequence shown here is derived from an EMBL/GenBank/DDBJ whole genome shotgun (WGS) entry which is preliminary data.</text>
</comment>
<sequence length="145" mass="16776">MSKDHESMPVTLLDELHTTGAGYDIIRYIGLPDIFGSESPTLLYFMGKNLSRRLDIQSVSDIVYAFEKLGWGRLELVKEKKKELVFQLMADSVVYRLKAPLDTEFRLEAGFLSEAIEQIKERSCECQEEQHKKIHQIEFTVIFTD</sequence>
<accession>A0A4Y9AHS3</accession>
<reference evidence="1 2" key="1">
    <citation type="submission" date="2019-03" db="EMBL/GenBank/DDBJ databases">
        <title>Genome sequence of Lentibacillus salicampi ATCC BAA-719.</title>
        <authorList>
            <person name="Maclea K.S."/>
            <person name="Simoes Junior M."/>
        </authorList>
    </citation>
    <scope>NUCLEOTIDE SEQUENCE [LARGE SCALE GENOMIC DNA]</scope>
    <source>
        <strain evidence="1 2">ATCC BAA-719</strain>
    </source>
</reference>
<name>A0A4Y9AHS3_9BACI</name>
<dbReference type="Proteomes" id="UP000298484">
    <property type="component" value="Unassembled WGS sequence"/>
</dbReference>
<protein>
    <submittedName>
        <fullName evidence="1">DUF2507 domain-containing protein</fullName>
    </submittedName>
</protein>
<proteinExistence type="predicted"/>
<evidence type="ECO:0000313" key="2">
    <source>
        <dbReference type="Proteomes" id="UP000298484"/>
    </source>
</evidence>